<dbReference type="InterPro" id="IPR016187">
    <property type="entry name" value="CTDL_fold"/>
</dbReference>
<sequence>MQATPVFVLWVFFSGLALGLVRDHYFVDQPMSWQEARTFCRQHYTDLSSIPNLQENNILKNILQETRFRSSWIGFHSCEHLCGYWLWSDGTRSDYRNWASLKPYPSITMECVKMLTDGLWVSDYCSDTKPFFCIWQHREFFLVTEKMSWEEALLHCREKYTDLASMLTPQETRLADRRANGTQTDQVWTSLRFLAGEWLWVNERGCPRRKFTQGSLPNCPAQPYSCGARSPGLGLWENRDCEERLNFLCYRD</sequence>
<evidence type="ECO:0000259" key="3">
    <source>
        <dbReference type="PROSITE" id="PS50041"/>
    </source>
</evidence>
<dbReference type="Proteomes" id="UP001591681">
    <property type="component" value="Unassembled WGS sequence"/>
</dbReference>
<keyword evidence="2" id="KW-0732">Signal</keyword>
<keyword evidence="1" id="KW-1015">Disulfide bond</keyword>
<comment type="caution">
    <text evidence="4">The sequence shown here is derived from an EMBL/GenBank/DDBJ whole genome shotgun (WGS) entry which is preliminary data.</text>
</comment>
<organism evidence="4 5">
    <name type="scientific">Coilia grayii</name>
    <name type="common">Gray's grenadier anchovy</name>
    <dbReference type="NCBI Taxonomy" id="363190"/>
    <lineage>
        <taxon>Eukaryota</taxon>
        <taxon>Metazoa</taxon>
        <taxon>Chordata</taxon>
        <taxon>Craniata</taxon>
        <taxon>Vertebrata</taxon>
        <taxon>Euteleostomi</taxon>
        <taxon>Actinopterygii</taxon>
        <taxon>Neopterygii</taxon>
        <taxon>Teleostei</taxon>
        <taxon>Clupei</taxon>
        <taxon>Clupeiformes</taxon>
        <taxon>Clupeoidei</taxon>
        <taxon>Engraulidae</taxon>
        <taxon>Coilinae</taxon>
        <taxon>Coilia</taxon>
    </lineage>
</organism>
<reference evidence="4 5" key="1">
    <citation type="submission" date="2024-09" db="EMBL/GenBank/DDBJ databases">
        <title>A chromosome-level genome assembly of Gray's grenadier anchovy, Coilia grayii.</title>
        <authorList>
            <person name="Fu Z."/>
        </authorList>
    </citation>
    <scope>NUCLEOTIDE SEQUENCE [LARGE SCALE GENOMIC DNA]</scope>
    <source>
        <strain evidence="4">G4</strain>
        <tissue evidence="4">Muscle</tissue>
    </source>
</reference>
<feature type="chain" id="PRO_5044753898" description="C-type lectin domain-containing protein" evidence="2">
    <location>
        <begin position="20"/>
        <end position="252"/>
    </location>
</feature>
<evidence type="ECO:0000256" key="1">
    <source>
        <dbReference type="ARBA" id="ARBA00023157"/>
    </source>
</evidence>
<name>A0ABD1KU00_9TELE</name>
<dbReference type="EMBL" id="JBHFQA010000002">
    <property type="protein sequence ID" value="KAL2102637.1"/>
    <property type="molecule type" value="Genomic_DNA"/>
</dbReference>
<dbReference type="SMART" id="SM00034">
    <property type="entry name" value="CLECT"/>
    <property type="match status" value="2"/>
</dbReference>
<gene>
    <name evidence="4" type="ORF">ACEWY4_001805</name>
</gene>
<dbReference type="PANTHER" id="PTHR45784">
    <property type="entry name" value="C-TYPE LECTIN DOMAIN FAMILY 20 MEMBER A-RELATED"/>
    <property type="match status" value="1"/>
</dbReference>
<feature type="domain" description="C-type lectin" evidence="3">
    <location>
        <begin position="135"/>
        <end position="250"/>
    </location>
</feature>
<dbReference type="Pfam" id="PF00059">
    <property type="entry name" value="Lectin_C"/>
    <property type="match status" value="2"/>
</dbReference>
<protein>
    <recommendedName>
        <fullName evidence="3">C-type lectin domain-containing protein</fullName>
    </recommendedName>
</protein>
<evidence type="ECO:0000256" key="2">
    <source>
        <dbReference type="SAM" id="SignalP"/>
    </source>
</evidence>
<feature type="domain" description="C-type lectin" evidence="3">
    <location>
        <begin position="24"/>
        <end position="134"/>
    </location>
</feature>
<dbReference type="Gene3D" id="3.10.100.10">
    <property type="entry name" value="Mannose-Binding Protein A, subunit A"/>
    <property type="match status" value="2"/>
</dbReference>
<dbReference type="InterPro" id="IPR001304">
    <property type="entry name" value="C-type_lectin-like"/>
</dbReference>
<dbReference type="AlphaFoldDB" id="A0ABD1KU00"/>
<keyword evidence="5" id="KW-1185">Reference proteome</keyword>
<dbReference type="PROSITE" id="PS50041">
    <property type="entry name" value="C_TYPE_LECTIN_2"/>
    <property type="match status" value="2"/>
</dbReference>
<dbReference type="PROSITE" id="PS00615">
    <property type="entry name" value="C_TYPE_LECTIN_1"/>
    <property type="match status" value="1"/>
</dbReference>
<dbReference type="PANTHER" id="PTHR45784:SF8">
    <property type="entry name" value="C-TYPE MANNOSE RECEPTOR 2-RELATED"/>
    <property type="match status" value="1"/>
</dbReference>
<evidence type="ECO:0000313" key="5">
    <source>
        <dbReference type="Proteomes" id="UP001591681"/>
    </source>
</evidence>
<dbReference type="CDD" id="cd00037">
    <property type="entry name" value="CLECT"/>
    <property type="match status" value="1"/>
</dbReference>
<evidence type="ECO:0000313" key="4">
    <source>
        <dbReference type="EMBL" id="KAL2102637.1"/>
    </source>
</evidence>
<accession>A0ABD1KU00</accession>
<dbReference type="SUPFAM" id="SSF56436">
    <property type="entry name" value="C-type lectin-like"/>
    <property type="match status" value="2"/>
</dbReference>
<feature type="signal peptide" evidence="2">
    <location>
        <begin position="1"/>
        <end position="19"/>
    </location>
</feature>
<proteinExistence type="predicted"/>
<dbReference type="InterPro" id="IPR016186">
    <property type="entry name" value="C-type_lectin-like/link_sf"/>
</dbReference>
<dbReference type="InterPro" id="IPR018378">
    <property type="entry name" value="C-type_lectin_CS"/>
</dbReference>